<name>A0ABW8JSG5_9GAMM</name>
<gene>
    <name evidence="7" type="primary">ruvX</name>
    <name evidence="7" type="ORF">ISP17_04315</name>
</gene>
<reference evidence="7 8" key="1">
    <citation type="submission" date="2020-10" db="EMBL/GenBank/DDBJ databases">
        <title>Phylogeny of dyella-like bacteria.</title>
        <authorList>
            <person name="Fu J."/>
        </authorList>
    </citation>
    <scope>NUCLEOTIDE SEQUENCE [LARGE SCALE GENOMIC DNA]</scope>
    <source>
        <strain evidence="7 8">Gsoil3046</strain>
    </source>
</reference>
<dbReference type="Gene3D" id="3.30.420.140">
    <property type="entry name" value="YqgF/RNase H-like domain"/>
    <property type="match status" value="1"/>
</dbReference>
<keyword evidence="8" id="KW-1185">Reference proteome</keyword>
<keyword evidence="3 5" id="KW-0540">Nuclease</keyword>
<evidence type="ECO:0000256" key="5">
    <source>
        <dbReference type="HAMAP-Rule" id="MF_00651"/>
    </source>
</evidence>
<dbReference type="PANTHER" id="PTHR33317:SF4">
    <property type="entry name" value="POLYNUCLEOTIDYL TRANSFERASE, RIBONUCLEASE H-LIKE SUPERFAMILY PROTEIN"/>
    <property type="match status" value="1"/>
</dbReference>
<evidence type="ECO:0000313" key="7">
    <source>
        <dbReference type="EMBL" id="MFK2903176.1"/>
    </source>
</evidence>
<dbReference type="InterPro" id="IPR037027">
    <property type="entry name" value="YqgF/RNaseH-like_dom_sf"/>
</dbReference>
<sequence length="155" mass="16731">MSCVLGFDVGSKLIGVAVGNRITQSARALATVAMRDGQPDWPALDRLHREWLPQTLVVGLPLTLDGAEQPASKLARRFADGLRQRYGTTPVLIDERHSSREAAERFADARAAGLRRRRDGAQIDAEAAAVILERWLAAADLAQPPLSSPSIAESP</sequence>
<dbReference type="Pfam" id="PF03652">
    <property type="entry name" value="RuvX"/>
    <property type="match status" value="1"/>
</dbReference>
<comment type="subcellular location">
    <subcellularLocation>
        <location evidence="5">Cytoplasm</location>
    </subcellularLocation>
</comment>
<comment type="caution">
    <text evidence="7">The sequence shown here is derived from an EMBL/GenBank/DDBJ whole genome shotgun (WGS) entry which is preliminary data.</text>
</comment>
<dbReference type="HAMAP" id="MF_00651">
    <property type="entry name" value="Nuclease_YqgF"/>
    <property type="match status" value="1"/>
</dbReference>
<accession>A0ABW8JSG5</accession>
<evidence type="ECO:0000313" key="8">
    <source>
        <dbReference type="Proteomes" id="UP001620460"/>
    </source>
</evidence>
<evidence type="ECO:0000259" key="6">
    <source>
        <dbReference type="SMART" id="SM00732"/>
    </source>
</evidence>
<keyword evidence="2 5" id="KW-0690">Ribosome biogenesis</keyword>
<dbReference type="PANTHER" id="PTHR33317">
    <property type="entry name" value="POLYNUCLEOTIDYL TRANSFERASE, RIBONUCLEASE H-LIKE SUPERFAMILY PROTEIN"/>
    <property type="match status" value="1"/>
</dbReference>
<dbReference type="EMBL" id="JADIKM010000001">
    <property type="protein sequence ID" value="MFK2903176.1"/>
    <property type="molecule type" value="Genomic_DNA"/>
</dbReference>
<dbReference type="InterPro" id="IPR012337">
    <property type="entry name" value="RNaseH-like_sf"/>
</dbReference>
<dbReference type="InterPro" id="IPR005227">
    <property type="entry name" value="YqgF"/>
</dbReference>
<dbReference type="InterPro" id="IPR006641">
    <property type="entry name" value="YqgF/RNaseH-like_dom"/>
</dbReference>
<keyword evidence="4 5" id="KW-0378">Hydrolase</keyword>
<dbReference type="SUPFAM" id="SSF53098">
    <property type="entry name" value="Ribonuclease H-like"/>
    <property type="match status" value="1"/>
</dbReference>
<dbReference type="Proteomes" id="UP001620460">
    <property type="component" value="Unassembled WGS sequence"/>
</dbReference>
<comment type="similarity">
    <text evidence="5">Belongs to the YqgF HJR family.</text>
</comment>
<evidence type="ECO:0000256" key="2">
    <source>
        <dbReference type="ARBA" id="ARBA00022517"/>
    </source>
</evidence>
<proteinExistence type="inferred from homology"/>
<dbReference type="RefSeq" id="WP_404630392.1">
    <property type="nucleotide sequence ID" value="NZ_JADIKM010000001.1"/>
</dbReference>
<keyword evidence="1 5" id="KW-0963">Cytoplasm</keyword>
<organism evidence="7 8">
    <name type="scientific">Dyella ginsengisoli</name>
    <dbReference type="NCBI Taxonomy" id="363848"/>
    <lineage>
        <taxon>Bacteria</taxon>
        <taxon>Pseudomonadati</taxon>
        <taxon>Pseudomonadota</taxon>
        <taxon>Gammaproteobacteria</taxon>
        <taxon>Lysobacterales</taxon>
        <taxon>Rhodanobacteraceae</taxon>
        <taxon>Dyella</taxon>
    </lineage>
</organism>
<evidence type="ECO:0000256" key="4">
    <source>
        <dbReference type="ARBA" id="ARBA00022801"/>
    </source>
</evidence>
<protein>
    <recommendedName>
        <fullName evidence="5">Putative pre-16S rRNA nuclease</fullName>
        <ecNumber evidence="5">3.1.-.-</ecNumber>
    </recommendedName>
</protein>
<feature type="domain" description="YqgF/RNase H-like" evidence="6">
    <location>
        <begin position="2"/>
        <end position="102"/>
    </location>
</feature>
<evidence type="ECO:0000256" key="3">
    <source>
        <dbReference type="ARBA" id="ARBA00022722"/>
    </source>
</evidence>
<dbReference type="NCBIfam" id="TIGR00250">
    <property type="entry name" value="RNAse_H_YqgF"/>
    <property type="match status" value="1"/>
</dbReference>
<dbReference type="CDD" id="cd16964">
    <property type="entry name" value="YqgF"/>
    <property type="match status" value="1"/>
</dbReference>
<evidence type="ECO:0000256" key="1">
    <source>
        <dbReference type="ARBA" id="ARBA00022490"/>
    </source>
</evidence>
<dbReference type="EC" id="3.1.-.-" evidence="5"/>
<comment type="function">
    <text evidence="5">Could be a nuclease involved in processing of the 5'-end of pre-16S rRNA.</text>
</comment>
<dbReference type="SMART" id="SM00732">
    <property type="entry name" value="YqgFc"/>
    <property type="match status" value="1"/>
</dbReference>